<evidence type="ECO:0000256" key="12">
    <source>
        <dbReference type="SAM" id="MobiDB-lite"/>
    </source>
</evidence>
<dbReference type="PANTHER" id="PTHR22624">
    <property type="entry name" value="CYSTEINE PROTEASE ATG4"/>
    <property type="match status" value="1"/>
</dbReference>
<comment type="function">
    <text evidence="11">Cysteine protease that plays a key role in autophagy by mediating both proteolytic activation and delipidation of ATG8 family proteins.</text>
</comment>
<dbReference type="Proteomes" id="UP001165060">
    <property type="component" value="Unassembled WGS sequence"/>
</dbReference>
<feature type="region of interest" description="Disordered" evidence="12">
    <location>
        <begin position="17"/>
        <end position="40"/>
    </location>
</feature>
<protein>
    <recommendedName>
        <fullName evidence="11">Cysteine protease</fullName>
        <ecNumber evidence="11">3.4.22.-</ecNumber>
    </recommendedName>
</protein>
<feature type="region of interest" description="Disordered" evidence="12">
    <location>
        <begin position="235"/>
        <end position="268"/>
    </location>
</feature>
<comment type="caution">
    <text evidence="14">The sequence shown here is derived from an EMBL/GenBank/DDBJ whole genome shotgun (WGS) entry which is preliminary data.</text>
</comment>
<proteinExistence type="inferred from homology"/>
<dbReference type="EMBL" id="BRYB01000826">
    <property type="protein sequence ID" value="GMI38466.1"/>
    <property type="molecule type" value="Genomic_DNA"/>
</dbReference>
<accession>A0ABQ6N1U1</accession>
<reference evidence="14 15" key="1">
    <citation type="journal article" date="2023" name="Commun. Biol.">
        <title>Genome analysis of Parmales, the sister group of diatoms, reveals the evolutionary specialization of diatoms from phago-mixotrophs to photoautotrophs.</title>
        <authorList>
            <person name="Ban H."/>
            <person name="Sato S."/>
            <person name="Yoshikawa S."/>
            <person name="Yamada K."/>
            <person name="Nakamura Y."/>
            <person name="Ichinomiya M."/>
            <person name="Sato N."/>
            <person name="Blanc-Mathieu R."/>
            <person name="Endo H."/>
            <person name="Kuwata A."/>
            <person name="Ogata H."/>
        </authorList>
    </citation>
    <scope>NUCLEOTIDE SEQUENCE [LARGE SCALE GENOMIC DNA]</scope>
</reference>
<feature type="domain" description="Peptidase C54 catalytic" evidence="13">
    <location>
        <begin position="85"/>
        <end position="411"/>
    </location>
</feature>
<evidence type="ECO:0000259" key="13">
    <source>
        <dbReference type="Pfam" id="PF03416"/>
    </source>
</evidence>
<dbReference type="Pfam" id="PF03416">
    <property type="entry name" value="Peptidase_C54"/>
    <property type="match status" value="1"/>
</dbReference>
<keyword evidence="4 11" id="KW-0963">Cytoplasm</keyword>
<evidence type="ECO:0000256" key="5">
    <source>
        <dbReference type="ARBA" id="ARBA00022670"/>
    </source>
</evidence>
<dbReference type="EC" id="3.4.22.-" evidence="11"/>
<keyword evidence="9 11" id="KW-0072">Autophagy</keyword>
<evidence type="ECO:0000256" key="6">
    <source>
        <dbReference type="ARBA" id="ARBA00022801"/>
    </source>
</evidence>
<keyword evidence="3" id="KW-0813">Transport</keyword>
<feature type="compositionally biased region" description="Low complexity" evidence="12">
    <location>
        <begin position="250"/>
        <end position="259"/>
    </location>
</feature>
<sequence>MNSSIANLFASVSSLLPSATPEPEVASSASSSGRSAQELYESSEAGVGDLLVAEESAEQQSSPYNCHILGVKYDEISYPLRRQHEYSLYWFSYRTSFPPLPPYPITSDAGWGCMLRASQMLLAETLRRHFRSPSWRSSDAPADDPLDDSLLRWFADAPDPKACPFGIHSLCRSGLHEDKYPGEWVGPTAACRILDRCLASPTTSVDAGGAGGRPIKTFVADGGCVYTSEVNSFMRPSSPSSPSTPPPPAASASDPFDPLFAPPPEPDKPAQGWDHALLLLVPLCVGSYKVMRSAPAEKRESIRRFFEMRQGVGILGGTPRHAIWFYGASDPPPAPAQGERPPGHGTTLYGLDPHTVQFAPSLDSEGRVALTSEYRKSVHTSGVSTPLNDIDPTLALGFYLRDSSDFSALCAELRAGACGGGRGTLFGVEEVRPDYESNVGAMDDLLGGGGDEDECGGGESDEDDFVFI</sequence>
<comment type="similarity">
    <text evidence="2 11">Belongs to the peptidase C54 family.</text>
</comment>
<evidence type="ECO:0000256" key="11">
    <source>
        <dbReference type="RuleBase" id="RU363115"/>
    </source>
</evidence>
<dbReference type="InterPro" id="IPR038765">
    <property type="entry name" value="Papain-like_cys_pep_sf"/>
</dbReference>
<dbReference type="SUPFAM" id="SSF54001">
    <property type="entry name" value="Cysteine proteinases"/>
    <property type="match status" value="1"/>
</dbReference>
<keyword evidence="5 11" id="KW-0645">Protease</keyword>
<dbReference type="PANTHER" id="PTHR22624:SF49">
    <property type="entry name" value="CYSTEINE PROTEASE"/>
    <property type="match status" value="1"/>
</dbReference>
<gene>
    <name evidence="14" type="ORF">TeGR_g6383</name>
</gene>
<comment type="catalytic activity">
    <reaction evidence="10">
        <text>[protein]-C-terminal L-amino acid-glycyl-phosphatidylethanolamide + H2O = [protein]-C-terminal L-amino acid-glycine + a 1,2-diacyl-sn-glycero-3-phosphoethanolamine</text>
        <dbReference type="Rhea" id="RHEA:67548"/>
        <dbReference type="Rhea" id="RHEA-COMP:17323"/>
        <dbReference type="Rhea" id="RHEA-COMP:17324"/>
        <dbReference type="ChEBI" id="CHEBI:15377"/>
        <dbReference type="ChEBI" id="CHEBI:64612"/>
        <dbReference type="ChEBI" id="CHEBI:172940"/>
        <dbReference type="ChEBI" id="CHEBI:172941"/>
    </reaction>
    <physiologicalReaction direction="left-to-right" evidence="10">
        <dbReference type="Rhea" id="RHEA:67549"/>
    </physiologicalReaction>
</comment>
<keyword evidence="15" id="KW-1185">Reference proteome</keyword>
<name>A0ABQ6N1U1_9STRA</name>
<evidence type="ECO:0000256" key="3">
    <source>
        <dbReference type="ARBA" id="ARBA00022448"/>
    </source>
</evidence>
<keyword evidence="8 11" id="KW-0653">Protein transport</keyword>
<evidence type="ECO:0000256" key="2">
    <source>
        <dbReference type="ARBA" id="ARBA00010958"/>
    </source>
</evidence>
<organism evidence="14 15">
    <name type="scientific">Tetraparma gracilis</name>
    <dbReference type="NCBI Taxonomy" id="2962635"/>
    <lineage>
        <taxon>Eukaryota</taxon>
        <taxon>Sar</taxon>
        <taxon>Stramenopiles</taxon>
        <taxon>Ochrophyta</taxon>
        <taxon>Bolidophyceae</taxon>
        <taxon>Parmales</taxon>
        <taxon>Triparmaceae</taxon>
        <taxon>Tetraparma</taxon>
    </lineage>
</organism>
<feature type="compositionally biased region" description="Low complexity" evidence="12">
    <location>
        <begin position="17"/>
        <end position="38"/>
    </location>
</feature>
<evidence type="ECO:0000256" key="10">
    <source>
        <dbReference type="ARBA" id="ARBA00029362"/>
    </source>
</evidence>
<keyword evidence="6 11" id="KW-0378">Hydrolase</keyword>
<comment type="subcellular location">
    <subcellularLocation>
        <location evidence="1 11">Cytoplasm</location>
    </subcellularLocation>
</comment>
<evidence type="ECO:0000313" key="14">
    <source>
        <dbReference type="EMBL" id="GMI38466.1"/>
    </source>
</evidence>
<evidence type="ECO:0000256" key="8">
    <source>
        <dbReference type="ARBA" id="ARBA00022927"/>
    </source>
</evidence>
<keyword evidence="7" id="KW-0788">Thiol protease</keyword>
<dbReference type="InterPro" id="IPR046792">
    <property type="entry name" value="Peptidase_C54_cat"/>
</dbReference>
<dbReference type="InterPro" id="IPR005078">
    <property type="entry name" value="Peptidase_C54"/>
</dbReference>
<evidence type="ECO:0000256" key="4">
    <source>
        <dbReference type="ARBA" id="ARBA00022490"/>
    </source>
</evidence>
<evidence type="ECO:0000256" key="9">
    <source>
        <dbReference type="ARBA" id="ARBA00023006"/>
    </source>
</evidence>
<evidence type="ECO:0000313" key="15">
    <source>
        <dbReference type="Proteomes" id="UP001165060"/>
    </source>
</evidence>
<evidence type="ECO:0000256" key="7">
    <source>
        <dbReference type="ARBA" id="ARBA00022807"/>
    </source>
</evidence>
<evidence type="ECO:0000256" key="1">
    <source>
        <dbReference type="ARBA" id="ARBA00004496"/>
    </source>
</evidence>